<dbReference type="EMBL" id="VSRR010013695">
    <property type="protein sequence ID" value="MPC56101.1"/>
    <property type="molecule type" value="Genomic_DNA"/>
</dbReference>
<dbReference type="Proteomes" id="UP000324222">
    <property type="component" value="Unassembled WGS sequence"/>
</dbReference>
<proteinExistence type="predicted"/>
<comment type="caution">
    <text evidence="1">The sequence shown here is derived from an EMBL/GenBank/DDBJ whole genome shotgun (WGS) entry which is preliminary data.</text>
</comment>
<evidence type="ECO:0000313" key="2">
    <source>
        <dbReference type="Proteomes" id="UP000324222"/>
    </source>
</evidence>
<accession>A0A5B7G7Y7</accession>
<reference evidence="1 2" key="1">
    <citation type="submission" date="2019-05" db="EMBL/GenBank/DDBJ databases">
        <title>Another draft genome of Portunus trituberculatus and its Hox gene families provides insights of decapod evolution.</title>
        <authorList>
            <person name="Jeong J.-H."/>
            <person name="Song I."/>
            <person name="Kim S."/>
            <person name="Choi T."/>
            <person name="Kim D."/>
            <person name="Ryu S."/>
            <person name="Kim W."/>
        </authorList>
    </citation>
    <scope>NUCLEOTIDE SEQUENCE [LARGE SCALE GENOMIC DNA]</scope>
    <source>
        <tissue evidence="1">Muscle</tissue>
    </source>
</reference>
<name>A0A5B7G7Y7_PORTR</name>
<dbReference type="AlphaFoldDB" id="A0A5B7G7Y7"/>
<evidence type="ECO:0000313" key="1">
    <source>
        <dbReference type="EMBL" id="MPC56101.1"/>
    </source>
</evidence>
<protein>
    <submittedName>
        <fullName evidence="1">Uncharacterized protein</fullName>
    </submittedName>
</protein>
<organism evidence="1 2">
    <name type="scientific">Portunus trituberculatus</name>
    <name type="common">Swimming crab</name>
    <name type="synonym">Neptunus trituberculatus</name>
    <dbReference type="NCBI Taxonomy" id="210409"/>
    <lineage>
        <taxon>Eukaryota</taxon>
        <taxon>Metazoa</taxon>
        <taxon>Ecdysozoa</taxon>
        <taxon>Arthropoda</taxon>
        <taxon>Crustacea</taxon>
        <taxon>Multicrustacea</taxon>
        <taxon>Malacostraca</taxon>
        <taxon>Eumalacostraca</taxon>
        <taxon>Eucarida</taxon>
        <taxon>Decapoda</taxon>
        <taxon>Pleocyemata</taxon>
        <taxon>Brachyura</taxon>
        <taxon>Eubrachyura</taxon>
        <taxon>Portunoidea</taxon>
        <taxon>Portunidae</taxon>
        <taxon>Portuninae</taxon>
        <taxon>Portunus</taxon>
    </lineage>
</organism>
<keyword evidence="2" id="KW-1185">Reference proteome</keyword>
<gene>
    <name evidence="1" type="ORF">E2C01_050054</name>
</gene>
<sequence length="112" mass="12494">MLTYCAATTGSQFCLGHKHTYLSGRHPNTPPRVPGLATARHLHQRLVLPQPPAPSLPLKNKMSTFAYTEAQRGKARRLTLLQQHPSHVAGKVILLKCCFDKRKLNSRNGLVF</sequence>